<accession>A0ABD2WDZ1</accession>
<protein>
    <submittedName>
        <fullName evidence="1">Uncharacterized protein</fullName>
    </submittedName>
</protein>
<keyword evidence="2" id="KW-1185">Reference proteome</keyword>
<dbReference type="Proteomes" id="UP001627154">
    <property type="component" value="Unassembled WGS sequence"/>
</dbReference>
<reference evidence="1 2" key="1">
    <citation type="journal article" date="2024" name="bioRxiv">
        <title>A reference genome for Trichogramma kaykai: A tiny desert-dwelling parasitoid wasp with competing sex-ratio distorters.</title>
        <authorList>
            <person name="Culotta J."/>
            <person name="Lindsey A.R."/>
        </authorList>
    </citation>
    <scope>NUCLEOTIDE SEQUENCE [LARGE SCALE GENOMIC DNA]</scope>
    <source>
        <strain evidence="1 2">KSX58</strain>
    </source>
</reference>
<comment type="caution">
    <text evidence="1">The sequence shown here is derived from an EMBL/GenBank/DDBJ whole genome shotgun (WGS) entry which is preliminary data.</text>
</comment>
<evidence type="ECO:0000313" key="2">
    <source>
        <dbReference type="Proteomes" id="UP001627154"/>
    </source>
</evidence>
<dbReference type="AlphaFoldDB" id="A0ABD2WDZ1"/>
<gene>
    <name evidence="1" type="ORF">TKK_013947</name>
</gene>
<proteinExistence type="predicted"/>
<dbReference type="EMBL" id="JBJJXI010000111">
    <property type="protein sequence ID" value="KAL3391205.1"/>
    <property type="molecule type" value="Genomic_DNA"/>
</dbReference>
<evidence type="ECO:0000313" key="1">
    <source>
        <dbReference type="EMBL" id="KAL3391205.1"/>
    </source>
</evidence>
<sequence length="80" mass="9564">MFIFLYDDFEKSLDSVRTEPPEDATSKYDKKCFTYLIIAQCSVKKNKWDEVEECVMQSSGIVSRIHLKWETKRIKCYEKL</sequence>
<name>A0ABD2WDZ1_9HYME</name>
<organism evidence="1 2">
    <name type="scientific">Trichogramma kaykai</name>
    <dbReference type="NCBI Taxonomy" id="54128"/>
    <lineage>
        <taxon>Eukaryota</taxon>
        <taxon>Metazoa</taxon>
        <taxon>Ecdysozoa</taxon>
        <taxon>Arthropoda</taxon>
        <taxon>Hexapoda</taxon>
        <taxon>Insecta</taxon>
        <taxon>Pterygota</taxon>
        <taxon>Neoptera</taxon>
        <taxon>Endopterygota</taxon>
        <taxon>Hymenoptera</taxon>
        <taxon>Apocrita</taxon>
        <taxon>Proctotrupomorpha</taxon>
        <taxon>Chalcidoidea</taxon>
        <taxon>Trichogrammatidae</taxon>
        <taxon>Trichogramma</taxon>
    </lineage>
</organism>